<dbReference type="GO" id="GO:0016787">
    <property type="term" value="F:hydrolase activity"/>
    <property type="evidence" value="ECO:0007669"/>
    <property type="project" value="UniProtKB-KW"/>
</dbReference>
<dbReference type="InterPro" id="IPR029058">
    <property type="entry name" value="AB_hydrolase_fold"/>
</dbReference>
<accession>A0A931E3B9</accession>
<feature type="signal peptide" evidence="2">
    <location>
        <begin position="1"/>
        <end position="20"/>
    </location>
</feature>
<protein>
    <submittedName>
        <fullName evidence="4">Alpha/beta hydrolase</fullName>
    </submittedName>
</protein>
<dbReference type="SUPFAM" id="SSF53474">
    <property type="entry name" value="alpha/beta-Hydrolases"/>
    <property type="match status" value="1"/>
</dbReference>
<keyword evidence="1 4" id="KW-0378">Hydrolase</keyword>
<dbReference type="Proteomes" id="UP000628448">
    <property type="component" value="Unassembled WGS sequence"/>
</dbReference>
<dbReference type="RefSeq" id="WP_196991894.1">
    <property type="nucleotide sequence ID" value="NZ_JADWYR010000002.1"/>
</dbReference>
<comment type="caution">
    <text evidence="4">The sequence shown here is derived from an EMBL/GenBank/DDBJ whole genome shotgun (WGS) entry which is preliminary data.</text>
</comment>
<dbReference type="GO" id="GO:0016020">
    <property type="term" value="C:membrane"/>
    <property type="evidence" value="ECO:0007669"/>
    <property type="project" value="TreeGrafter"/>
</dbReference>
<keyword evidence="2" id="KW-0732">Signal</keyword>
<evidence type="ECO:0000256" key="2">
    <source>
        <dbReference type="SAM" id="SignalP"/>
    </source>
</evidence>
<feature type="domain" description="AB hydrolase-1" evidence="3">
    <location>
        <begin position="49"/>
        <end position="161"/>
    </location>
</feature>
<dbReference type="PROSITE" id="PS51257">
    <property type="entry name" value="PROKAR_LIPOPROTEIN"/>
    <property type="match status" value="1"/>
</dbReference>
<feature type="chain" id="PRO_5037303876" evidence="2">
    <location>
        <begin position="21"/>
        <end position="294"/>
    </location>
</feature>
<gene>
    <name evidence="4" type="ORF">I5907_16425</name>
</gene>
<evidence type="ECO:0000259" key="3">
    <source>
        <dbReference type="Pfam" id="PF00561"/>
    </source>
</evidence>
<dbReference type="InterPro" id="IPR000639">
    <property type="entry name" value="Epox_hydrolase-like"/>
</dbReference>
<proteinExistence type="predicted"/>
<dbReference type="InterPro" id="IPR050266">
    <property type="entry name" value="AB_hydrolase_sf"/>
</dbReference>
<dbReference type="EMBL" id="JADWYR010000002">
    <property type="protein sequence ID" value="MBG9377827.1"/>
    <property type="molecule type" value="Genomic_DNA"/>
</dbReference>
<evidence type="ECO:0000256" key="1">
    <source>
        <dbReference type="ARBA" id="ARBA00022801"/>
    </source>
</evidence>
<dbReference type="PRINTS" id="PR00412">
    <property type="entry name" value="EPOXHYDRLASE"/>
</dbReference>
<dbReference type="Pfam" id="PF00561">
    <property type="entry name" value="Abhydrolase_1"/>
    <property type="match status" value="1"/>
</dbReference>
<dbReference type="InterPro" id="IPR000073">
    <property type="entry name" value="AB_hydrolase_1"/>
</dbReference>
<dbReference type="AlphaFoldDB" id="A0A931E3B9"/>
<dbReference type="Gene3D" id="3.40.50.1820">
    <property type="entry name" value="alpha/beta hydrolase"/>
    <property type="match status" value="1"/>
</dbReference>
<evidence type="ECO:0000313" key="5">
    <source>
        <dbReference type="Proteomes" id="UP000628448"/>
    </source>
</evidence>
<dbReference type="PANTHER" id="PTHR43798">
    <property type="entry name" value="MONOACYLGLYCEROL LIPASE"/>
    <property type="match status" value="1"/>
</dbReference>
<sequence length="294" mass="32028">MTTQIKLTCAVILFIAAACASPESPDKHVEVKNGIVPIAYNMSGSGDTALVFVHGWGINKDYWSAQEKAFNNRYKVVAIDLGGHGESGKQRNHWTIGDFANDVLAVLDSLNLNRVILVGHSMSGDVILDVAYKIPERIVGFIGIDNFKEIGVAMTPEQLLQVAGFMKALDTNYRKVAGEYSRMSLFPKDYKDSASINRVINDITNTDSVVAAKSLQGLMDFAPNETALLKQINIPVHLIVSDYTPTITDSLAKYSKAGYSVKTITGVGHYPMIEKPGEFNKALAETLNEIANGK</sequence>
<organism evidence="4 5">
    <name type="scientific">Panacibacter microcysteis</name>
    <dbReference type="NCBI Taxonomy" id="2793269"/>
    <lineage>
        <taxon>Bacteria</taxon>
        <taxon>Pseudomonadati</taxon>
        <taxon>Bacteroidota</taxon>
        <taxon>Chitinophagia</taxon>
        <taxon>Chitinophagales</taxon>
        <taxon>Chitinophagaceae</taxon>
        <taxon>Panacibacter</taxon>
    </lineage>
</organism>
<dbReference type="PANTHER" id="PTHR43798:SF31">
    <property type="entry name" value="AB HYDROLASE SUPERFAMILY PROTEIN YCLE"/>
    <property type="match status" value="1"/>
</dbReference>
<keyword evidence="5" id="KW-1185">Reference proteome</keyword>
<evidence type="ECO:0000313" key="4">
    <source>
        <dbReference type="EMBL" id="MBG9377827.1"/>
    </source>
</evidence>
<name>A0A931E3B9_9BACT</name>
<reference evidence="4" key="1">
    <citation type="submission" date="2020-11" db="EMBL/GenBank/DDBJ databases">
        <title>Bacterial whole genome sequence for Panacibacter sp. DH6.</title>
        <authorList>
            <person name="Le V."/>
            <person name="Ko S."/>
            <person name="Ahn C.-Y."/>
            <person name="Oh H.-M."/>
        </authorList>
    </citation>
    <scope>NUCLEOTIDE SEQUENCE</scope>
    <source>
        <strain evidence="4">DH6</strain>
    </source>
</reference>